<evidence type="ECO:0000256" key="7">
    <source>
        <dbReference type="ARBA" id="ARBA00022840"/>
    </source>
</evidence>
<dbReference type="GO" id="GO:0016301">
    <property type="term" value="F:kinase activity"/>
    <property type="evidence" value="ECO:0007669"/>
    <property type="project" value="UniProtKB-KW"/>
</dbReference>
<dbReference type="EMBL" id="CP093379">
    <property type="protein sequence ID" value="UNM97144.1"/>
    <property type="molecule type" value="Genomic_DNA"/>
</dbReference>
<dbReference type="PROSITE" id="PS50109">
    <property type="entry name" value="HIS_KIN"/>
    <property type="match status" value="1"/>
</dbReference>
<dbReference type="Proteomes" id="UP000829542">
    <property type="component" value="Chromosome"/>
</dbReference>
<dbReference type="SUPFAM" id="SSF55874">
    <property type="entry name" value="ATPase domain of HSP90 chaperone/DNA topoisomerase II/histidine kinase"/>
    <property type="match status" value="1"/>
</dbReference>
<dbReference type="InterPro" id="IPR011712">
    <property type="entry name" value="Sig_transdc_His_kin_sub3_dim/P"/>
</dbReference>
<evidence type="ECO:0000313" key="13">
    <source>
        <dbReference type="EMBL" id="UNM97144.1"/>
    </source>
</evidence>
<evidence type="ECO:0000256" key="2">
    <source>
        <dbReference type="ARBA" id="ARBA00004370"/>
    </source>
</evidence>
<dbReference type="Pfam" id="PF07730">
    <property type="entry name" value="HisKA_3"/>
    <property type="match status" value="1"/>
</dbReference>
<dbReference type="EC" id="2.7.13.3" evidence="9"/>
<dbReference type="RefSeq" id="WP_242152083.1">
    <property type="nucleotide sequence ID" value="NZ_CP093379.1"/>
</dbReference>
<keyword evidence="9 10" id="KW-0472">Membrane</keyword>
<feature type="domain" description="Histidine kinase" evidence="11">
    <location>
        <begin position="439"/>
        <end position="634"/>
    </location>
</feature>
<feature type="transmembrane region" description="Helical" evidence="10">
    <location>
        <begin position="21"/>
        <end position="43"/>
    </location>
</feature>
<evidence type="ECO:0000256" key="10">
    <source>
        <dbReference type="SAM" id="Phobius"/>
    </source>
</evidence>
<dbReference type="InterPro" id="IPR029016">
    <property type="entry name" value="GAF-like_dom_sf"/>
</dbReference>
<dbReference type="SMART" id="SM00304">
    <property type="entry name" value="HAMP"/>
    <property type="match status" value="1"/>
</dbReference>
<reference evidence="13 14" key="1">
    <citation type="submission" date="2022-03" db="EMBL/GenBank/DDBJ databases">
        <title>Ignatzschineria rhizosphaerae HR5S32.</title>
        <authorList>
            <person name="Sun J.Q."/>
            <person name="Feng J.Y."/>
        </authorList>
    </citation>
    <scope>NUCLEOTIDE SEQUENCE [LARGE SCALE GENOMIC DNA]</scope>
    <source>
        <strain evidence="13 14">HR5S32</strain>
    </source>
</reference>
<keyword evidence="4 9" id="KW-0808">Transferase</keyword>
<dbReference type="InterPro" id="IPR005467">
    <property type="entry name" value="His_kinase_dom"/>
</dbReference>
<evidence type="ECO:0000256" key="1">
    <source>
        <dbReference type="ARBA" id="ARBA00000085"/>
    </source>
</evidence>
<dbReference type="Gene3D" id="1.20.5.1930">
    <property type="match status" value="1"/>
</dbReference>
<dbReference type="Gene3D" id="3.30.450.40">
    <property type="match status" value="1"/>
</dbReference>
<protein>
    <recommendedName>
        <fullName evidence="9">Sensor protein</fullName>
        <ecNumber evidence="9">2.7.13.3</ecNumber>
    </recommendedName>
</protein>
<evidence type="ECO:0000313" key="14">
    <source>
        <dbReference type="Proteomes" id="UP000829542"/>
    </source>
</evidence>
<dbReference type="Pfam" id="PF02518">
    <property type="entry name" value="HATPase_c"/>
    <property type="match status" value="1"/>
</dbReference>
<dbReference type="PANTHER" id="PTHR24421:SF10">
    <property type="entry name" value="NITRATE_NITRITE SENSOR PROTEIN NARQ"/>
    <property type="match status" value="1"/>
</dbReference>
<evidence type="ECO:0000256" key="5">
    <source>
        <dbReference type="ARBA" id="ARBA00022741"/>
    </source>
</evidence>
<proteinExistence type="predicted"/>
<dbReference type="CDD" id="cd06225">
    <property type="entry name" value="HAMP"/>
    <property type="match status" value="1"/>
</dbReference>
<keyword evidence="7 9" id="KW-0067">ATP-binding</keyword>
<evidence type="ECO:0000259" key="11">
    <source>
        <dbReference type="PROSITE" id="PS50109"/>
    </source>
</evidence>
<dbReference type="Pfam" id="PF00672">
    <property type="entry name" value="HAMP"/>
    <property type="match status" value="1"/>
</dbReference>
<dbReference type="InterPro" id="IPR050482">
    <property type="entry name" value="Sensor_HK_TwoCompSys"/>
</dbReference>
<dbReference type="InterPro" id="IPR003660">
    <property type="entry name" value="HAMP_dom"/>
</dbReference>
<keyword evidence="10" id="KW-0812">Transmembrane</keyword>
<dbReference type="InterPro" id="IPR003594">
    <property type="entry name" value="HATPase_dom"/>
</dbReference>
<evidence type="ECO:0000256" key="3">
    <source>
        <dbReference type="ARBA" id="ARBA00022553"/>
    </source>
</evidence>
<name>A0ABY3X5W5_9GAMM</name>
<keyword evidence="8 9" id="KW-0902">Two-component regulatory system</keyword>
<dbReference type="PROSITE" id="PS50885">
    <property type="entry name" value="HAMP"/>
    <property type="match status" value="1"/>
</dbReference>
<organism evidence="13 14">
    <name type="scientific">Ignatzschineria rhizosphaerae</name>
    <dbReference type="NCBI Taxonomy" id="2923279"/>
    <lineage>
        <taxon>Bacteria</taxon>
        <taxon>Pseudomonadati</taxon>
        <taxon>Pseudomonadota</taxon>
        <taxon>Gammaproteobacteria</taxon>
        <taxon>Cardiobacteriales</taxon>
        <taxon>Ignatzschineriaceae</taxon>
        <taxon>Ignatzschineria</taxon>
    </lineage>
</organism>
<keyword evidence="9" id="KW-1003">Cell membrane</keyword>
<comment type="catalytic activity">
    <reaction evidence="1 9">
        <text>ATP + protein L-histidine = ADP + protein N-phospho-L-histidine.</text>
        <dbReference type="EC" id="2.7.13.3"/>
    </reaction>
</comment>
<evidence type="ECO:0000256" key="6">
    <source>
        <dbReference type="ARBA" id="ARBA00022777"/>
    </source>
</evidence>
<dbReference type="InterPro" id="IPR016380">
    <property type="entry name" value="Sig_transdc_His_kin_NarX/NarQ"/>
</dbReference>
<keyword evidence="10" id="KW-1133">Transmembrane helix</keyword>
<dbReference type="Gene3D" id="1.20.120.960">
    <property type="entry name" value="Histidine kinase NarX, sensor domain"/>
    <property type="match status" value="1"/>
</dbReference>
<keyword evidence="3" id="KW-0597">Phosphoprotein</keyword>
<keyword evidence="5 9" id="KW-0547">Nucleotide-binding</keyword>
<dbReference type="PIRSF" id="PIRSF003167">
    <property type="entry name" value="STHK_NarX/NarQ"/>
    <property type="match status" value="1"/>
</dbReference>
<dbReference type="SMART" id="SM00387">
    <property type="entry name" value="HATPase_c"/>
    <property type="match status" value="1"/>
</dbReference>
<dbReference type="Gene3D" id="1.10.8.500">
    <property type="entry name" value="HAMP domain in histidine kinase"/>
    <property type="match status" value="1"/>
</dbReference>
<gene>
    <name evidence="13" type="ORF">MMG00_04660</name>
</gene>
<sequence>MTWLIQKWHNFVKLPHRLSTLFMAMIAIWLIGGTSLIGISLYLSWRLEERGITINEVGALRKQCFHMYLLSKLEDPTPMMQEREEFERAFLRIAQFSQRKFHNKAQYQNFVDQLEIIQQKSLDVLPYFNVKTPNKEVLTLSTVEEFVQNISTLVDIIEQDNTERIVMLRWIQVVILLIAISSSIFSFIFLRRLVIRPLKELNIGIEKVRKGDFNAPVKIHLNNELGAITAGFNQMSQELGHVYHDLETLVDNKTEELQKRHIDLTFLYRVSSLLQGSKDIDFIATQFLSLVMDFSKAKGGIIRLLNMAKNSTEVIASAGFHEDILTAEQCTNLKDCFCGIALMKKQRFFQQNLTTDSNIEALCQEYQLNHLVSFKLSMSDDTLGSLNLFFKEKNDYAAKDSHIIENAVRQFGLVLDSLRVEQLERQMFVLEERNFMAQGLHDSIAQSLSFLNMQTQLLTKAIVTDQHTIRDQSLTFIKEGIQESYDNIRELLLNFRVSLNPGNFADSIQNVITRFKKQTNIQVEYDYLDQGRELSPEKQLQVIFILQEALSNIRKHAEATCVTIYIEQFQERFTLLVTDNGQGFSQETLIKKKEAGHIGTLIMEERAEKANGVLTIKSQVGKGTVLSLIIQRSNIAYERSL</sequence>
<dbReference type="InterPro" id="IPR036890">
    <property type="entry name" value="HATPase_C_sf"/>
</dbReference>
<feature type="domain" description="HAMP" evidence="12">
    <location>
        <begin position="192"/>
        <end position="244"/>
    </location>
</feature>
<keyword evidence="14" id="KW-1185">Reference proteome</keyword>
<comment type="subcellular location">
    <subcellularLocation>
        <location evidence="9">Cell inner membrane</location>
    </subcellularLocation>
    <subcellularLocation>
        <location evidence="2">Membrane</location>
    </subcellularLocation>
</comment>
<dbReference type="Gene3D" id="3.30.565.10">
    <property type="entry name" value="Histidine kinase-like ATPase, C-terminal domain"/>
    <property type="match status" value="1"/>
</dbReference>
<evidence type="ECO:0000256" key="4">
    <source>
        <dbReference type="ARBA" id="ARBA00022679"/>
    </source>
</evidence>
<dbReference type="CDD" id="cd16917">
    <property type="entry name" value="HATPase_UhpB-NarQ-NarX-like"/>
    <property type="match status" value="1"/>
</dbReference>
<evidence type="ECO:0000256" key="9">
    <source>
        <dbReference type="PIRNR" id="PIRNR003167"/>
    </source>
</evidence>
<feature type="transmembrane region" description="Helical" evidence="10">
    <location>
        <begin position="170"/>
        <end position="190"/>
    </location>
</feature>
<dbReference type="InterPro" id="IPR042295">
    <property type="entry name" value="NarX-like_N_sf"/>
</dbReference>
<keyword evidence="6 9" id="KW-0418">Kinase</keyword>
<dbReference type="PANTHER" id="PTHR24421">
    <property type="entry name" value="NITRATE/NITRITE SENSOR PROTEIN NARX-RELATED"/>
    <property type="match status" value="1"/>
</dbReference>
<keyword evidence="9" id="KW-0997">Cell inner membrane</keyword>
<evidence type="ECO:0000256" key="8">
    <source>
        <dbReference type="ARBA" id="ARBA00023012"/>
    </source>
</evidence>
<evidence type="ECO:0000259" key="12">
    <source>
        <dbReference type="PROSITE" id="PS50885"/>
    </source>
</evidence>
<dbReference type="SUPFAM" id="SSF158472">
    <property type="entry name" value="HAMP domain-like"/>
    <property type="match status" value="1"/>
</dbReference>
<accession>A0ABY3X5W5</accession>
<dbReference type="SUPFAM" id="SSF55781">
    <property type="entry name" value="GAF domain-like"/>
    <property type="match status" value="1"/>
</dbReference>